<keyword evidence="2 9" id="KW-0813">Transport</keyword>
<evidence type="ECO:0000256" key="7">
    <source>
        <dbReference type="ARBA" id="ARBA00023136"/>
    </source>
</evidence>
<dbReference type="InterPro" id="IPR055348">
    <property type="entry name" value="DctQ"/>
</dbReference>
<evidence type="ECO:0000256" key="1">
    <source>
        <dbReference type="ARBA" id="ARBA00004429"/>
    </source>
</evidence>
<comment type="subunit">
    <text evidence="9">The complex comprises the extracytoplasmic solute receptor protein and the two transmembrane proteins.</text>
</comment>
<evidence type="ECO:0000256" key="5">
    <source>
        <dbReference type="ARBA" id="ARBA00022692"/>
    </source>
</evidence>
<dbReference type="EMBL" id="JALBUU010000088">
    <property type="protein sequence ID" value="MCI0756112.1"/>
    <property type="molecule type" value="Genomic_DNA"/>
</dbReference>
<dbReference type="Pfam" id="PF04290">
    <property type="entry name" value="DctQ"/>
    <property type="match status" value="1"/>
</dbReference>
<feature type="domain" description="Tripartite ATP-independent periplasmic transporters DctQ component" evidence="10">
    <location>
        <begin position="28"/>
        <end position="155"/>
    </location>
</feature>
<keyword evidence="6 9" id="KW-1133">Transmembrane helix</keyword>
<sequence>MIAALRIADHGIAGLCRWGVIGGLLGLFFLLLLGVIVRFVPVLPISGYDEIVELLVIWLTMLGALALWREGALYRVTVVEAVLPTGLRRAVGFAQQLLMLAFSVVLVVWGLDFLLLAGETTPFLGADKSWWYAALPGPGMLMVAYSLVGLWRVWRGKSALAEGGSIVA</sequence>
<protein>
    <recommendedName>
        <fullName evidence="9">TRAP transporter small permease protein</fullName>
    </recommendedName>
</protein>
<keyword evidence="7 9" id="KW-0472">Membrane</keyword>
<comment type="similarity">
    <text evidence="8 9">Belongs to the TRAP transporter small permease family.</text>
</comment>
<dbReference type="InterPro" id="IPR007387">
    <property type="entry name" value="TRAP_DctQ"/>
</dbReference>
<organism evidence="11 12">
    <name type="scientific">Teichococcus vastitatis</name>
    <dbReference type="NCBI Taxonomy" id="2307076"/>
    <lineage>
        <taxon>Bacteria</taxon>
        <taxon>Pseudomonadati</taxon>
        <taxon>Pseudomonadota</taxon>
        <taxon>Alphaproteobacteria</taxon>
        <taxon>Acetobacterales</taxon>
        <taxon>Roseomonadaceae</taxon>
        <taxon>Roseomonas</taxon>
    </lineage>
</organism>
<feature type="transmembrane region" description="Helical" evidence="9">
    <location>
        <begin position="51"/>
        <end position="68"/>
    </location>
</feature>
<reference evidence="11 12" key="1">
    <citation type="submission" date="2022-03" db="EMBL/GenBank/DDBJ databases">
        <title>Complete genome analysis of Roseomonas KG 17.1 : a prolific producer of plant growth promoters.</title>
        <authorList>
            <person name="Saadouli I."/>
            <person name="Najjari A."/>
            <person name="Mosbah A."/>
            <person name="Ouzari H.I."/>
        </authorList>
    </citation>
    <scope>NUCLEOTIDE SEQUENCE [LARGE SCALE GENOMIC DNA]</scope>
    <source>
        <strain evidence="11 12">KG17-1</strain>
    </source>
</reference>
<comment type="function">
    <text evidence="9">Part of the tripartite ATP-independent periplasmic (TRAP) transport system.</text>
</comment>
<evidence type="ECO:0000256" key="2">
    <source>
        <dbReference type="ARBA" id="ARBA00022448"/>
    </source>
</evidence>
<name>A0ABS9W9Y1_9PROT</name>
<dbReference type="RefSeq" id="WP_241793768.1">
    <property type="nucleotide sequence ID" value="NZ_JALBUU010000088.1"/>
</dbReference>
<keyword evidence="4 9" id="KW-0997">Cell inner membrane</keyword>
<evidence type="ECO:0000313" key="11">
    <source>
        <dbReference type="EMBL" id="MCI0756112.1"/>
    </source>
</evidence>
<comment type="subcellular location">
    <subcellularLocation>
        <location evidence="1 9">Cell inner membrane</location>
        <topology evidence="1 9">Multi-pass membrane protein</topology>
    </subcellularLocation>
</comment>
<comment type="caution">
    <text evidence="11">The sequence shown here is derived from an EMBL/GenBank/DDBJ whole genome shotgun (WGS) entry which is preliminary data.</text>
</comment>
<feature type="transmembrane region" description="Helical" evidence="9">
    <location>
        <begin position="97"/>
        <end position="118"/>
    </location>
</feature>
<keyword evidence="12" id="KW-1185">Reference proteome</keyword>
<evidence type="ECO:0000256" key="8">
    <source>
        <dbReference type="ARBA" id="ARBA00038436"/>
    </source>
</evidence>
<accession>A0ABS9W9Y1</accession>
<evidence type="ECO:0000256" key="6">
    <source>
        <dbReference type="ARBA" id="ARBA00022989"/>
    </source>
</evidence>
<dbReference type="Proteomes" id="UP001201985">
    <property type="component" value="Unassembled WGS sequence"/>
</dbReference>
<evidence type="ECO:0000256" key="9">
    <source>
        <dbReference type="RuleBase" id="RU369079"/>
    </source>
</evidence>
<feature type="transmembrane region" description="Helical" evidence="9">
    <location>
        <begin position="12"/>
        <end position="39"/>
    </location>
</feature>
<gene>
    <name evidence="11" type="ORF">MON41_20830</name>
</gene>
<evidence type="ECO:0000256" key="3">
    <source>
        <dbReference type="ARBA" id="ARBA00022475"/>
    </source>
</evidence>
<keyword evidence="5 9" id="KW-0812">Transmembrane</keyword>
<dbReference type="PANTHER" id="PTHR35011:SF2">
    <property type="entry name" value="2,3-DIKETO-L-GULONATE TRAP TRANSPORTER SMALL PERMEASE PROTEIN YIAM"/>
    <property type="match status" value="1"/>
</dbReference>
<evidence type="ECO:0000256" key="4">
    <source>
        <dbReference type="ARBA" id="ARBA00022519"/>
    </source>
</evidence>
<proteinExistence type="inferred from homology"/>
<evidence type="ECO:0000259" key="10">
    <source>
        <dbReference type="Pfam" id="PF04290"/>
    </source>
</evidence>
<keyword evidence="3" id="KW-1003">Cell membrane</keyword>
<evidence type="ECO:0000313" key="12">
    <source>
        <dbReference type="Proteomes" id="UP001201985"/>
    </source>
</evidence>
<feature type="transmembrane region" description="Helical" evidence="9">
    <location>
        <begin position="130"/>
        <end position="151"/>
    </location>
</feature>
<dbReference type="PANTHER" id="PTHR35011">
    <property type="entry name" value="2,3-DIKETO-L-GULONATE TRAP TRANSPORTER SMALL PERMEASE PROTEIN YIAM"/>
    <property type="match status" value="1"/>
</dbReference>